<evidence type="ECO:0000313" key="2">
    <source>
        <dbReference type="Proteomes" id="UP000240357"/>
    </source>
</evidence>
<sequence length="82" mass="9552">MEEELITDEWLKAHGWEARTLFYQVGGGEDEDDLTYFEKNGKALTNWYTKRGYHIANESDLTYQDGFPENEIVVYAADLLNI</sequence>
<comment type="caution">
    <text evidence="1">The sequence shown here is derived from an EMBL/GenBank/DDBJ whole genome shotgun (WGS) entry which is preliminary data.</text>
</comment>
<proteinExistence type="predicted"/>
<organism evidence="1 2">
    <name type="scientific">Adhaeribacter arboris</name>
    <dbReference type="NCBI Taxonomy" id="2072846"/>
    <lineage>
        <taxon>Bacteria</taxon>
        <taxon>Pseudomonadati</taxon>
        <taxon>Bacteroidota</taxon>
        <taxon>Cytophagia</taxon>
        <taxon>Cytophagales</taxon>
        <taxon>Hymenobacteraceae</taxon>
        <taxon>Adhaeribacter</taxon>
    </lineage>
</organism>
<keyword evidence="2" id="KW-1185">Reference proteome</keyword>
<gene>
    <name evidence="1" type="ORF">AHMF7605_11740</name>
</gene>
<protein>
    <submittedName>
        <fullName evidence="1">Uncharacterized protein</fullName>
    </submittedName>
</protein>
<evidence type="ECO:0000313" key="1">
    <source>
        <dbReference type="EMBL" id="PSR54143.1"/>
    </source>
</evidence>
<dbReference type="RefSeq" id="WP_106929526.1">
    <property type="nucleotide sequence ID" value="NZ_PYFT01000001.1"/>
</dbReference>
<dbReference type="AlphaFoldDB" id="A0A2T2YF83"/>
<accession>A0A2T2YF83</accession>
<dbReference type="Proteomes" id="UP000240357">
    <property type="component" value="Unassembled WGS sequence"/>
</dbReference>
<reference evidence="1 2" key="1">
    <citation type="submission" date="2018-03" db="EMBL/GenBank/DDBJ databases">
        <title>Adhaeribacter sp. HMF7605 Genome sequencing and assembly.</title>
        <authorList>
            <person name="Kang H."/>
            <person name="Kang J."/>
            <person name="Cha I."/>
            <person name="Kim H."/>
            <person name="Joh K."/>
        </authorList>
    </citation>
    <scope>NUCLEOTIDE SEQUENCE [LARGE SCALE GENOMIC DNA]</scope>
    <source>
        <strain evidence="1 2">HMF7605</strain>
    </source>
</reference>
<name>A0A2T2YF83_9BACT</name>
<dbReference type="EMBL" id="PYFT01000001">
    <property type="protein sequence ID" value="PSR54143.1"/>
    <property type="molecule type" value="Genomic_DNA"/>
</dbReference>